<evidence type="ECO:0000313" key="12">
    <source>
        <dbReference type="EMBL" id="KAL1413465.1"/>
    </source>
</evidence>
<keyword evidence="9 11" id="KW-0472">Membrane</keyword>
<gene>
    <name evidence="12" type="primary">MRS2</name>
    <name evidence="12" type="ORF">Q8F55_001234</name>
</gene>
<name>A0ABR3QFP2_9TREE</name>
<evidence type="ECO:0000256" key="8">
    <source>
        <dbReference type="ARBA" id="ARBA00023065"/>
    </source>
</evidence>
<keyword evidence="3" id="KW-0813">Transport</keyword>
<dbReference type="Gene3D" id="2.40.128.330">
    <property type="match status" value="1"/>
</dbReference>
<evidence type="ECO:0000256" key="3">
    <source>
        <dbReference type="ARBA" id="ARBA00022448"/>
    </source>
</evidence>
<feature type="compositionally biased region" description="Low complexity" evidence="10">
    <location>
        <begin position="1"/>
        <end position="15"/>
    </location>
</feature>
<evidence type="ECO:0000256" key="1">
    <source>
        <dbReference type="ARBA" id="ARBA00004141"/>
    </source>
</evidence>
<keyword evidence="5" id="KW-0460">Magnesium</keyword>
<dbReference type="EMBL" id="JBBXJM010000001">
    <property type="protein sequence ID" value="KAL1413465.1"/>
    <property type="molecule type" value="Genomic_DNA"/>
</dbReference>
<evidence type="ECO:0000256" key="7">
    <source>
        <dbReference type="ARBA" id="ARBA00022989"/>
    </source>
</evidence>
<comment type="similarity">
    <text evidence="2">Belongs to the CorA metal ion transporter (MIT) (TC 1.A.35) family.</text>
</comment>
<feature type="region of interest" description="Disordered" evidence="10">
    <location>
        <begin position="640"/>
        <end position="693"/>
    </location>
</feature>
<keyword evidence="4 11" id="KW-0812">Transmembrane</keyword>
<reference evidence="12 13" key="1">
    <citation type="submission" date="2023-08" db="EMBL/GenBank/DDBJ databases">
        <title>Annotated Genome Sequence of Vanrija albida AlHP1.</title>
        <authorList>
            <person name="Herzog R."/>
        </authorList>
    </citation>
    <scope>NUCLEOTIDE SEQUENCE [LARGE SCALE GENOMIC DNA]</scope>
    <source>
        <strain evidence="12 13">AlHP1</strain>
    </source>
</reference>
<feature type="compositionally biased region" description="Low complexity" evidence="10">
    <location>
        <begin position="610"/>
        <end position="621"/>
    </location>
</feature>
<keyword evidence="13" id="KW-1185">Reference proteome</keyword>
<organism evidence="12 13">
    <name type="scientific">Vanrija albida</name>
    <dbReference type="NCBI Taxonomy" id="181172"/>
    <lineage>
        <taxon>Eukaryota</taxon>
        <taxon>Fungi</taxon>
        <taxon>Dikarya</taxon>
        <taxon>Basidiomycota</taxon>
        <taxon>Agaricomycotina</taxon>
        <taxon>Tremellomycetes</taxon>
        <taxon>Trichosporonales</taxon>
        <taxon>Trichosporonaceae</taxon>
        <taxon>Vanrija</taxon>
    </lineage>
</organism>
<keyword evidence="8" id="KW-0406">Ion transport</keyword>
<dbReference type="InterPro" id="IPR039204">
    <property type="entry name" value="MRS2-like"/>
</dbReference>
<dbReference type="Gene3D" id="1.20.58.340">
    <property type="entry name" value="Magnesium transport protein CorA, transmembrane region"/>
    <property type="match status" value="1"/>
</dbReference>
<evidence type="ECO:0000256" key="9">
    <source>
        <dbReference type="ARBA" id="ARBA00023136"/>
    </source>
</evidence>
<feature type="transmembrane region" description="Helical" evidence="11">
    <location>
        <begin position="439"/>
        <end position="458"/>
    </location>
</feature>
<keyword evidence="6" id="KW-0809">Transit peptide</keyword>
<comment type="caution">
    <text evidence="12">The sequence shown here is derived from an EMBL/GenBank/DDBJ whole genome shotgun (WGS) entry which is preliminary data.</text>
</comment>
<feature type="region of interest" description="Disordered" evidence="10">
    <location>
        <begin position="566"/>
        <end position="626"/>
    </location>
</feature>
<proteinExistence type="inferred from homology"/>
<dbReference type="PANTHER" id="PTHR13890">
    <property type="entry name" value="RNA SPLICING PROTEIN MRS2, MITOCHONDRIAL"/>
    <property type="match status" value="1"/>
</dbReference>
<accession>A0ABR3QFP2</accession>
<dbReference type="Pfam" id="PF22099">
    <property type="entry name" value="MRS2-like"/>
    <property type="match status" value="1"/>
</dbReference>
<evidence type="ECO:0000256" key="5">
    <source>
        <dbReference type="ARBA" id="ARBA00022842"/>
    </source>
</evidence>
<sequence>MSSRGALRLILARGRPPSVAMPARAPRRLLQTSAPPSPPARTLAAVKRKSSFWAPSHSTNFWSPNPAPDPAKNGEGRTPDVPPSPDLTVSVAAPPLPAPSAVTELGEDDEECGPHQKRKQRYLDSLMDKAGELNLHCSILDSNGNWTVEEGSYKKTDLCRAHDLDPRDLRKLDSLTPSLTPTLVPVILTRRTCILISILTFRALIKPDRVIIFEAPGTEESETTREFKRHLQSNIRAGLLPEHERHEYSEHHDHHLELNYEHRALESVLVAAANALESEMDFVRGLVKELLNNLEHDINREYLRQLLHYSRRLAGFQSRAKNVKLAVDELLDSDEDMSAMYLTDRKQGKPRALHDHDQLELLLESFTKQVEEIVSEIDTTVANMQSTQEISELMLDSSRNALLALDVKVSMATLGIGAGALVAGIFGMNLATSLEQTPWAFAVVASMTYLFAFLIYIYGVKLLRKVGHVSLENSNPVASMKAAKLQFLKERAAARAARDKEIQEARDAAEAAAGAAAAAWAQRPIPDYEQRWHLVRRHLKSRISLWDRLFRPHLLRRSLLGLRRPPGAPQGRPIVWTNEPTTTQSHRVPPKVRPLPGHPGGPPLPRERPAAAAAPRPSYPLGSVPHGRRIPPAFVPLMPDLAPSPKVEHLSVPSVPSYDTTRAKAQAQAASSASRRPTPSSPLADASSYRRDN</sequence>
<evidence type="ECO:0000256" key="11">
    <source>
        <dbReference type="SAM" id="Phobius"/>
    </source>
</evidence>
<feature type="transmembrane region" description="Helical" evidence="11">
    <location>
        <begin position="409"/>
        <end position="427"/>
    </location>
</feature>
<dbReference type="PANTHER" id="PTHR13890:SF0">
    <property type="entry name" value="MAGNESIUM TRANSPORTER MRS2 HOMOLOG, MITOCHONDRIAL"/>
    <property type="match status" value="1"/>
</dbReference>
<dbReference type="CDD" id="cd12823">
    <property type="entry name" value="Mrs2_Mfm1p-like"/>
    <property type="match status" value="1"/>
</dbReference>
<dbReference type="Proteomes" id="UP001565368">
    <property type="component" value="Unassembled WGS sequence"/>
</dbReference>
<feature type="region of interest" description="Disordered" evidence="10">
    <location>
        <begin position="1"/>
        <end position="117"/>
    </location>
</feature>
<evidence type="ECO:0000313" key="13">
    <source>
        <dbReference type="Proteomes" id="UP001565368"/>
    </source>
</evidence>
<evidence type="ECO:0000256" key="10">
    <source>
        <dbReference type="SAM" id="MobiDB-lite"/>
    </source>
</evidence>
<keyword evidence="7 11" id="KW-1133">Transmembrane helix</keyword>
<feature type="compositionally biased region" description="Pro residues" evidence="10">
    <location>
        <begin position="591"/>
        <end position="604"/>
    </location>
</feature>
<dbReference type="GeneID" id="95982277"/>
<feature type="compositionally biased region" description="Low complexity" evidence="10">
    <location>
        <begin position="663"/>
        <end position="682"/>
    </location>
</feature>
<protein>
    <submittedName>
        <fullName evidence="12">Magnesium ion transporter</fullName>
    </submittedName>
</protein>
<feature type="compositionally biased region" description="Low complexity" evidence="10">
    <location>
        <begin position="87"/>
        <end position="103"/>
    </location>
</feature>
<comment type="subcellular location">
    <subcellularLocation>
        <location evidence="1">Membrane</location>
        <topology evidence="1">Multi-pass membrane protein</topology>
    </subcellularLocation>
</comment>
<dbReference type="RefSeq" id="XP_069213409.1">
    <property type="nucleotide sequence ID" value="XM_069349865.1"/>
</dbReference>
<evidence type="ECO:0000256" key="4">
    <source>
        <dbReference type="ARBA" id="ARBA00022692"/>
    </source>
</evidence>
<evidence type="ECO:0000256" key="2">
    <source>
        <dbReference type="ARBA" id="ARBA00009765"/>
    </source>
</evidence>
<evidence type="ECO:0000256" key="6">
    <source>
        <dbReference type="ARBA" id="ARBA00022946"/>
    </source>
</evidence>